<keyword evidence="5" id="KW-0808">Transferase</keyword>
<keyword evidence="16" id="KW-1185">Reference proteome</keyword>
<dbReference type="InterPro" id="IPR015806">
    <property type="entry name" value="Pyrv_Knase_insert_dom_sf"/>
</dbReference>
<gene>
    <name evidence="15" type="ORF">SteCoe_37620</name>
</gene>
<dbReference type="InterPro" id="IPR036918">
    <property type="entry name" value="Pyrv_Knase_C_sf"/>
</dbReference>
<keyword evidence="10" id="KW-0460">Magnesium</keyword>
<sequence length="515" mass="57573">MMQAELNTRKTKIIITLGKASSSVEVLIKLLQAGIDAVRITTRFLHREDMEKVLYNLREAENIVNRHVCVILSLREGDIRIGNANAGSQLSLNIGDEIRIVTSKYAGKDPNTIVCNNSAFPSMVNPGDKLLIEFGKAIFTVTEIEDRRYLRERSFSAAETYTGLERYKRTRPKVQKNQKIVHCRAENQCVLDDDKPLNFLNASKVTCDSMTNELEDIRLLEWAGPMDIDIIIYKQVRDLEDLRDLLSFTTSSKVKRFVGIQTKETAENPEDYLNISEGCSIGRGGLAVETSHSAVCKLQKSLVQLCNKLGKPVFISTQVLESMAVNDKPTRSEVVDAYCAVMDGADALMLTGETAYGRYPELAVRNLHKICVEAEQHMNYGKHRKMYYNSLNIPLNAMTAICYFAAEAVEKVAASVIICLTKSGKTARVISRFKPSCTIVAITDSLKTMRFLRIIRGVYPILSDGSPSRDNERVAITLCLEHEIAKSGDTVIFVGNNKDSFIEGTTTRFRIITIS</sequence>
<dbReference type="InterPro" id="IPR015813">
    <property type="entry name" value="Pyrv/PenolPyrv_kinase-like_dom"/>
</dbReference>
<dbReference type="EMBL" id="MPUH01001941">
    <property type="protein sequence ID" value="OMJ65785.1"/>
    <property type="molecule type" value="Genomic_DNA"/>
</dbReference>
<dbReference type="Pfam" id="PF00224">
    <property type="entry name" value="PK"/>
    <property type="match status" value="2"/>
</dbReference>
<feature type="domain" description="Pyruvate kinase C-terminal" evidence="14">
    <location>
        <begin position="400"/>
        <end position="499"/>
    </location>
</feature>
<evidence type="ECO:0000256" key="5">
    <source>
        <dbReference type="ARBA" id="ARBA00022679"/>
    </source>
</evidence>
<feature type="domain" description="Pyruvate kinase barrel" evidence="13">
    <location>
        <begin position="9"/>
        <end position="151"/>
    </location>
</feature>
<dbReference type="GO" id="GO:0030955">
    <property type="term" value="F:potassium ion binding"/>
    <property type="evidence" value="ECO:0007669"/>
    <property type="project" value="InterPro"/>
</dbReference>
<evidence type="ECO:0000313" key="15">
    <source>
        <dbReference type="EMBL" id="OMJ65785.1"/>
    </source>
</evidence>
<evidence type="ECO:0000256" key="10">
    <source>
        <dbReference type="ARBA" id="ARBA00022842"/>
    </source>
</evidence>
<dbReference type="InterPro" id="IPR001697">
    <property type="entry name" value="Pyr_Knase"/>
</dbReference>
<dbReference type="SUPFAM" id="SSF50800">
    <property type="entry name" value="PK beta-barrel domain-like"/>
    <property type="match status" value="1"/>
</dbReference>
<feature type="domain" description="Pyruvate kinase barrel" evidence="13">
    <location>
        <begin position="176"/>
        <end position="364"/>
    </location>
</feature>
<evidence type="ECO:0000256" key="4">
    <source>
        <dbReference type="ARBA" id="ARBA00012142"/>
    </source>
</evidence>
<dbReference type="PANTHER" id="PTHR11817">
    <property type="entry name" value="PYRUVATE KINASE"/>
    <property type="match status" value="1"/>
</dbReference>
<keyword evidence="11" id="KW-0324">Glycolysis</keyword>
<proteinExistence type="inferred from homology"/>
<dbReference type="InterPro" id="IPR015793">
    <property type="entry name" value="Pyrv_Knase_brl"/>
</dbReference>
<comment type="similarity">
    <text evidence="3">Belongs to the pyruvate kinase family.</text>
</comment>
<evidence type="ECO:0000256" key="9">
    <source>
        <dbReference type="ARBA" id="ARBA00022840"/>
    </source>
</evidence>
<evidence type="ECO:0000256" key="12">
    <source>
        <dbReference type="ARBA" id="ARBA00023317"/>
    </source>
</evidence>
<evidence type="ECO:0000256" key="1">
    <source>
        <dbReference type="ARBA" id="ARBA00001958"/>
    </source>
</evidence>
<dbReference type="InterPro" id="IPR011037">
    <property type="entry name" value="Pyrv_Knase-like_insert_dom_sf"/>
</dbReference>
<keyword evidence="8" id="KW-0418">Kinase</keyword>
<dbReference type="SUPFAM" id="SSF51621">
    <property type="entry name" value="Phosphoenolpyruvate/pyruvate domain"/>
    <property type="match status" value="1"/>
</dbReference>
<dbReference type="GO" id="GO:0016301">
    <property type="term" value="F:kinase activity"/>
    <property type="evidence" value="ECO:0007669"/>
    <property type="project" value="UniProtKB-KW"/>
</dbReference>
<dbReference type="GO" id="GO:0004743">
    <property type="term" value="F:pyruvate kinase activity"/>
    <property type="evidence" value="ECO:0007669"/>
    <property type="project" value="UniProtKB-EC"/>
</dbReference>
<protein>
    <recommendedName>
        <fullName evidence="4">pyruvate kinase</fullName>
        <ecNumber evidence="4">2.7.1.40</ecNumber>
    </recommendedName>
</protein>
<dbReference type="Gene3D" id="2.40.33.10">
    <property type="entry name" value="PK beta-barrel domain-like"/>
    <property type="match status" value="1"/>
</dbReference>
<keyword evidence="12" id="KW-0670">Pyruvate</keyword>
<evidence type="ECO:0000259" key="14">
    <source>
        <dbReference type="Pfam" id="PF02887"/>
    </source>
</evidence>
<organism evidence="15 16">
    <name type="scientific">Stentor coeruleus</name>
    <dbReference type="NCBI Taxonomy" id="5963"/>
    <lineage>
        <taxon>Eukaryota</taxon>
        <taxon>Sar</taxon>
        <taxon>Alveolata</taxon>
        <taxon>Ciliophora</taxon>
        <taxon>Postciliodesmatophora</taxon>
        <taxon>Heterotrichea</taxon>
        <taxon>Heterotrichida</taxon>
        <taxon>Stentoridae</taxon>
        <taxon>Stentor</taxon>
    </lineage>
</organism>
<dbReference type="Proteomes" id="UP000187209">
    <property type="component" value="Unassembled WGS sequence"/>
</dbReference>
<evidence type="ECO:0000256" key="8">
    <source>
        <dbReference type="ARBA" id="ARBA00022777"/>
    </source>
</evidence>
<dbReference type="GO" id="GO:0000287">
    <property type="term" value="F:magnesium ion binding"/>
    <property type="evidence" value="ECO:0007669"/>
    <property type="project" value="InterPro"/>
</dbReference>
<accession>A0A1R2AMX9</accession>
<dbReference type="Pfam" id="PF02887">
    <property type="entry name" value="PK_C"/>
    <property type="match status" value="1"/>
</dbReference>
<dbReference type="AlphaFoldDB" id="A0A1R2AMX9"/>
<comment type="pathway">
    <text evidence="2">Carbohydrate degradation; glycolysis; pyruvate from D-glyceraldehyde 3-phosphate: step 5/5.</text>
</comment>
<comment type="caution">
    <text evidence="15">The sequence shown here is derived from an EMBL/GenBank/DDBJ whole genome shotgun (WGS) entry which is preliminary data.</text>
</comment>
<dbReference type="InterPro" id="IPR015795">
    <property type="entry name" value="Pyrv_Knase_C"/>
</dbReference>
<dbReference type="Gene3D" id="3.40.1380.20">
    <property type="entry name" value="Pyruvate kinase, C-terminal domain"/>
    <property type="match status" value="1"/>
</dbReference>
<evidence type="ECO:0000259" key="13">
    <source>
        <dbReference type="Pfam" id="PF00224"/>
    </source>
</evidence>
<keyword evidence="6" id="KW-0479">Metal-binding</keyword>
<name>A0A1R2AMX9_9CILI</name>
<keyword evidence="9" id="KW-0067">ATP-binding</keyword>
<evidence type="ECO:0000256" key="2">
    <source>
        <dbReference type="ARBA" id="ARBA00004997"/>
    </source>
</evidence>
<dbReference type="EC" id="2.7.1.40" evidence="4"/>
<dbReference type="SUPFAM" id="SSF52935">
    <property type="entry name" value="PK C-terminal domain-like"/>
    <property type="match status" value="1"/>
</dbReference>
<keyword evidence="7" id="KW-0547">Nucleotide-binding</keyword>
<reference evidence="15 16" key="1">
    <citation type="submission" date="2016-11" db="EMBL/GenBank/DDBJ databases">
        <title>The macronuclear genome of Stentor coeruleus: a giant cell with tiny introns.</title>
        <authorList>
            <person name="Slabodnick M."/>
            <person name="Ruby J.G."/>
            <person name="Reiff S.B."/>
            <person name="Swart E.C."/>
            <person name="Gosai S."/>
            <person name="Prabakaran S."/>
            <person name="Witkowska E."/>
            <person name="Larue G.E."/>
            <person name="Fisher S."/>
            <person name="Freeman R.M."/>
            <person name="Gunawardena J."/>
            <person name="Chu W."/>
            <person name="Stover N.A."/>
            <person name="Gregory B.D."/>
            <person name="Nowacki M."/>
            <person name="Derisi J."/>
            <person name="Roy S.W."/>
            <person name="Marshall W.F."/>
            <person name="Sood P."/>
        </authorList>
    </citation>
    <scope>NUCLEOTIDE SEQUENCE [LARGE SCALE GENOMIC DNA]</scope>
    <source>
        <strain evidence="15">WM001</strain>
    </source>
</reference>
<evidence type="ECO:0000256" key="6">
    <source>
        <dbReference type="ARBA" id="ARBA00022723"/>
    </source>
</evidence>
<dbReference type="InterPro" id="IPR040442">
    <property type="entry name" value="Pyrv_kinase-like_dom_sf"/>
</dbReference>
<evidence type="ECO:0000313" key="16">
    <source>
        <dbReference type="Proteomes" id="UP000187209"/>
    </source>
</evidence>
<evidence type="ECO:0000256" key="3">
    <source>
        <dbReference type="ARBA" id="ARBA00008663"/>
    </source>
</evidence>
<comment type="cofactor">
    <cofactor evidence="1">
        <name>K(+)</name>
        <dbReference type="ChEBI" id="CHEBI:29103"/>
    </cofactor>
</comment>
<evidence type="ECO:0000256" key="7">
    <source>
        <dbReference type="ARBA" id="ARBA00022741"/>
    </source>
</evidence>
<dbReference type="UniPathway" id="UPA00109">
    <property type="reaction ID" value="UER00188"/>
</dbReference>
<dbReference type="OrthoDB" id="108365at2759"/>
<dbReference type="GO" id="GO:0005524">
    <property type="term" value="F:ATP binding"/>
    <property type="evidence" value="ECO:0007669"/>
    <property type="project" value="UniProtKB-KW"/>
</dbReference>
<evidence type="ECO:0000256" key="11">
    <source>
        <dbReference type="ARBA" id="ARBA00023152"/>
    </source>
</evidence>
<dbReference type="Gene3D" id="3.20.20.60">
    <property type="entry name" value="Phosphoenolpyruvate-binding domains"/>
    <property type="match status" value="1"/>
</dbReference>